<dbReference type="Gene3D" id="2.40.160.10">
    <property type="entry name" value="Porin"/>
    <property type="match status" value="1"/>
</dbReference>
<dbReference type="EMBL" id="SGWV01000010">
    <property type="protein sequence ID" value="RZS53172.1"/>
    <property type="molecule type" value="Genomic_DNA"/>
</dbReference>
<evidence type="ECO:0000313" key="3">
    <source>
        <dbReference type="Proteomes" id="UP000293433"/>
    </source>
</evidence>
<name>A0A4Q7LGF3_9BURK</name>
<dbReference type="Proteomes" id="UP000293433">
    <property type="component" value="Unassembled WGS sequence"/>
</dbReference>
<feature type="chain" id="PRO_5020240858" evidence="1">
    <location>
        <begin position="25"/>
        <end position="536"/>
    </location>
</feature>
<protein>
    <submittedName>
        <fullName evidence="2">Uncharacterized protein (PEP-CTERM system associated)</fullName>
    </submittedName>
</protein>
<dbReference type="AlphaFoldDB" id="A0A4Q7LGF3"/>
<accession>A0A4Q7LGF3</accession>
<reference evidence="2 3" key="1">
    <citation type="submission" date="2019-02" db="EMBL/GenBank/DDBJ databases">
        <title>Genomic Encyclopedia of Type Strains, Phase IV (KMG-IV): sequencing the most valuable type-strain genomes for metagenomic binning, comparative biology and taxonomic classification.</title>
        <authorList>
            <person name="Goeker M."/>
        </authorList>
    </citation>
    <scope>NUCLEOTIDE SEQUENCE [LARGE SCALE GENOMIC DNA]</scope>
    <source>
        <strain evidence="2 3">DSM 10617</strain>
    </source>
</reference>
<evidence type="ECO:0000256" key="1">
    <source>
        <dbReference type="SAM" id="SignalP"/>
    </source>
</evidence>
<dbReference type="InterPro" id="IPR017467">
    <property type="entry name" value="CHP03016_PEP-CTERM"/>
</dbReference>
<keyword evidence="3" id="KW-1185">Reference proteome</keyword>
<sequence length="536" mass="57441">MHRTPWLAFLLGALCMAGPGQVVAQGMARPAEVRTGPNGQPLDPSQLVDAAPPPGVSQAYAVRPALQVRSTTTNNISLTGSDTARADSVVVATPRLDARINTPGLRLDAALAADLVAYVGRSRADRIFPNARTDATVQLLERLLFVDGSLSADTSTPNPFGLLDAPAQTVFTRSTTTRERISPYIDREVGPDARLQLRTDHSWVQNEAGISTLGDARLSEQTGLYELRPQPFGLRLQGQRQASTFSGSNSSDVTFTNARASLLYAVLPAQLVLIATGGTDHGRYGSNDVRETLRGGGLIWTPTERTRLDLQAEKRFFGTGWNVNFAHRSPFLGIGAGLSQQATTYAAQVATLPAGADLTALFDAMLSTRIANPAERAAAVQQLIAQRNLPTTLGSALNLFSATAQLQKSANLSLALLGVRHTVTLRGFYNRTEDLIGNDLPPLISSDARQYGTSLGLNRRLRPETTADLTFGRTRVVGFGPNAATRTRSNSVRLGLSQAFSPRTTATASLNRLWIDSTVLADANQSSLSFGLLHRF</sequence>
<proteinExistence type="predicted"/>
<dbReference type="SUPFAM" id="SSF56935">
    <property type="entry name" value="Porins"/>
    <property type="match status" value="1"/>
</dbReference>
<comment type="caution">
    <text evidence="2">The sequence shown here is derived from an EMBL/GenBank/DDBJ whole genome shotgun (WGS) entry which is preliminary data.</text>
</comment>
<evidence type="ECO:0000313" key="2">
    <source>
        <dbReference type="EMBL" id="RZS53172.1"/>
    </source>
</evidence>
<dbReference type="InterPro" id="IPR023614">
    <property type="entry name" value="Porin_dom_sf"/>
</dbReference>
<dbReference type="NCBIfam" id="TIGR03016">
    <property type="entry name" value="pepcterm_hypo_1"/>
    <property type="match status" value="1"/>
</dbReference>
<organism evidence="2 3">
    <name type="scientific">Sphaerotilus mobilis</name>
    <dbReference type="NCBI Taxonomy" id="47994"/>
    <lineage>
        <taxon>Bacteria</taxon>
        <taxon>Pseudomonadati</taxon>
        <taxon>Pseudomonadota</taxon>
        <taxon>Betaproteobacteria</taxon>
        <taxon>Burkholderiales</taxon>
        <taxon>Sphaerotilaceae</taxon>
        <taxon>Sphaerotilus</taxon>
    </lineage>
</organism>
<gene>
    <name evidence="2" type="ORF">EV685_2799</name>
</gene>
<keyword evidence="1" id="KW-0732">Signal</keyword>
<dbReference type="RefSeq" id="WP_165396803.1">
    <property type="nucleotide sequence ID" value="NZ_SGWV01000010.1"/>
</dbReference>
<feature type="signal peptide" evidence="1">
    <location>
        <begin position="1"/>
        <end position="24"/>
    </location>
</feature>